<evidence type="ECO:0000256" key="2">
    <source>
        <dbReference type="ARBA" id="ARBA00022748"/>
    </source>
</evidence>
<dbReference type="GO" id="GO:0017004">
    <property type="term" value="P:cytochrome complex assembly"/>
    <property type="evidence" value="ECO:0007669"/>
    <property type="project" value="UniProtKB-KW"/>
</dbReference>
<dbReference type="PANTHER" id="PTHR42852:SF6">
    <property type="entry name" value="THIOL:DISULFIDE INTERCHANGE PROTEIN DSBE"/>
    <property type="match status" value="1"/>
</dbReference>
<organism evidence="6 7">
    <name type="scientific">Flavobacterium aquicola</name>
    <dbReference type="NCBI Taxonomy" id="1682742"/>
    <lineage>
        <taxon>Bacteria</taxon>
        <taxon>Pseudomonadati</taxon>
        <taxon>Bacteroidota</taxon>
        <taxon>Flavobacteriia</taxon>
        <taxon>Flavobacteriales</taxon>
        <taxon>Flavobacteriaceae</taxon>
        <taxon>Flavobacterium</taxon>
    </lineage>
</organism>
<evidence type="ECO:0000256" key="3">
    <source>
        <dbReference type="ARBA" id="ARBA00023157"/>
    </source>
</evidence>
<dbReference type="SUPFAM" id="SSF52833">
    <property type="entry name" value="Thioredoxin-like"/>
    <property type="match status" value="1"/>
</dbReference>
<dbReference type="Gene3D" id="3.40.30.10">
    <property type="entry name" value="Glutaredoxin"/>
    <property type="match status" value="1"/>
</dbReference>
<feature type="domain" description="Thioredoxin" evidence="5">
    <location>
        <begin position="297"/>
        <end position="432"/>
    </location>
</feature>
<accession>A0A3E0ED51</accession>
<keyword evidence="3" id="KW-1015">Disulfide bond</keyword>
<evidence type="ECO:0000313" key="7">
    <source>
        <dbReference type="Proteomes" id="UP000257136"/>
    </source>
</evidence>
<dbReference type="InterPro" id="IPR050553">
    <property type="entry name" value="Thioredoxin_ResA/DsbE_sf"/>
</dbReference>
<dbReference type="CDD" id="cd02966">
    <property type="entry name" value="TlpA_like_family"/>
    <property type="match status" value="1"/>
</dbReference>
<dbReference type="PROSITE" id="PS51352">
    <property type="entry name" value="THIOREDOXIN_2"/>
    <property type="match status" value="1"/>
</dbReference>
<dbReference type="Pfam" id="PF13905">
    <property type="entry name" value="Thioredoxin_8"/>
    <property type="match status" value="1"/>
</dbReference>
<dbReference type="PANTHER" id="PTHR42852">
    <property type="entry name" value="THIOL:DISULFIDE INTERCHANGE PROTEIN DSBE"/>
    <property type="match status" value="1"/>
</dbReference>
<comment type="subcellular location">
    <subcellularLocation>
        <location evidence="1">Cell envelope</location>
    </subcellularLocation>
</comment>
<dbReference type="RefSeq" id="WP_115814124.1">
    <property type="nucleotide sequence ID" value="NZ_QUNI01000010.1"/>
</dbReference>
<protein>
    <submittedName>
        <fullName evidence="6">Thioredoxin-like protein</fullName>
    </submittedName>
</protein>
<evidence type="ECO:0000256" key="4">
    <source>
        <dbReference type="ARBA" id="ARBA00023284"/>
    </source>
</evidence>
<evidence type="ECO:0000313" key="6">
    <source>
        <dbReference type="EMBL" id="REG96198.1"/>
    </source>
</evidence>
<name>A0A3E0ED51_9FLAO</name>
<dbReference type="OrthoDB" id="1098640at2"/>
<keyword evidence="7" id="KW-1185">Reference proteome</keyword>
<dbReference type="InterPro" id="IPR013766">
    <property type="entry name" value="Thioredoxin_domain"/>
</dbReference>
<sequence length="432" mass="51085">MLQFKTIFLFLWVATVSYSQEIVLKYKGEKQENIPIVCRQLKFLNEPTVISEKNRILTLKTETPIAIKCIDFKKETPIFALPNEIIEFTINEKGLIDYSCKTNQYRQLESQFVNTCFENYGKAENISNYNELKQIRLLNKMIKYFDPVYLKEQKSLEDYYKNDKISKEFYNYFKTMYWSLIRYNELENKEINPLTFSSIEKSFQDANELIIVDEYRDLLQNYVLKSLKKEGKTINLHNQVTFASTAIENQKIKDYLLYTFINFTLNSRESKEKADQASIDVFRKNCKDQEYLNAINLDLQPKKISFILQNMIDKYRGQLVLVDFWASWCKPCREEFTSEKKLMEKYPDVIFLFLSVDKSTSAWEKSMAQYPDILNKDNSFLLSKSDNDQLLKDINLGPIPRYVLFGKNGLMIHKDAPRPSSTEIETLIQKHL</sequence>
<gene>
    <name evidence="6" type="ORF">C8P67_11017</name>
</gene>
<comment type="caution">
    <text evidence="6">The sequence shown here is derived from an EMBL/GenBank/DDBJ whole genome shotgun (WGS) entry which is preliminary data.</text>
</comment>
<dbReference type="AlphaFoldDB" id="A0A3E0ED51"/>
<keyword evidence="4" id="KW-0676">Redox-active center</keyword>
<evidence type="ECO:0000259" key="5">
    <source>
        <dbReference type="PROSITE" id="PS51352"/>
    </source>
</evidence>
<dbReference type="InterPro" id="IPR012336">
    <property type="entry name" value="Thioredoxin-like_fold"/>
</dbReference>
<proteinExistence type="predicted"/>
<keyword evidence="2" id="KW-0201">Cytochrome c-type biogenesis</keyword>
<dbReference type="InterPro" id="IPR036249">
    <property type="entry name" value="Thioredoxin-like_sf"/>
</dbReference>
<dbReference type="EMBL" id="QUNI01000010">
    <property type="protein sequence ID" value="REG96198.1"/>
    <property type="molecule type" value="Genomic_DNA"/>
</dbReference>
<evidence type="ECO:0000256" key="1">
    <source>
        <dbReference type="ARBA" id="ARBA00004196"/>
    </source>
</evidence>
<dbReference type="GO" id="GO:0030313">
    <property type="term" value="C:cell envelope"/>
    <property type="evidence" value="ECO:0007669"/>
    <property type="project" value="UniProtKB-SubCell"/>
</dbReference>
<reference evidence="6 7" key="1">
    <citation type="submission" date="2018-08" db="EMBL/GenBank/DDBJ databases">
        <title>Genomic Encyclopedia of Archaeal and Bacterial Type Strains, Phase II (KMG-II): from individual species to whole genera.</title>
        <authorList>
            <person name="Goeker M."/>
        </authorList>
    </citation>
    <scope>NUCLEOTIDE SEQUENCE [LARGE SCALE GENOMIC DNA]</scope>
    <source>
        <strain evidence="6 7">DSM 100880</strain>
    </source>
</reference>
<dbReference type="Proteomes" id="UP000257136">
    <property type="component" value="Unassembled WGS sequence"/>
</dbReference>